<dbReference type="InterPro" id="IPR011712">
    <property type="entry name" value="Sig_transdc_His_kin_sub3_dim/P"/>
</dbReference>
<reference evidence="14" key="1">
    <citation type="journal article" date="2014" name="Int. J. Syst. Evol. Microbiol.">
        <title>Complete genome sequence of Corynebacterium casei LMG S-19264T (=DSM 44701T), isolated from a smear-ripened cheese.</title>
        <authorList>
            <consortium name="US DOE Joint Genome Institute (JGI-PGF)"/>
            <person name="Walter F."/>
            <person name="Albersmeier A."/>
            <person name="Kalinowski J."/>
            <person name="Ruckert C."/>
        </authorList>
    </citation>
    <scope>NUCLEOTIDE SEQUENCE</scope>
    <source>
        <strain evidence="14">CGMCC 4.7368</strain>
    </source>
</reference>
<dbReference type="InterPro" id="IPR050482">
    <property type="entry name" value="Sensor_HK_TwoCompSys"/>
</dbReference>
<comment type="caution">
    <text evidence="14">The sequence shown here is derived from an EMBL/GenBank/DDBJ whole genome shotgun (WGS) entry which is preliminary data.</text>
</comment>
<keyword evidence="4" id="KW-0808">Transferase</keyword>
<dbReference type="GO" id="GO:0016020">
    <property type="term" value="C:membrane"/>
    <property type="evidence" value="ECO:0007669"/>
    <property type="project" value="InterPro"/>
</dbReference>
<dbReference type="SUPFAM" id="SSF55874">
    <property type="entry name" value="ATPase domain of HSP90 chaperone/DNA topoisomerase II/histidine kinase"/>
    <property type="match status" value="1"/>
</dbReference>
<evidence type="ECO:0000256" key="4">
    <source>
        <dbReference type="ARBA" id="ARBA00022679"/>
    </source>
</evidence>
<comment type="catalytic activity">
    <reaction evidence="1">
        <text>ATP + protein L-histidine = ADP + protein N-phospho-L-histidine.</text>
        <dbReference type="EC" id="2.7.13.3"/>
    </reaction>
</comment>
<keyword evidence="6" id="KW-0418">Kinase</keyword>
<feature type="compositionally biased region" description="Gly residues" evidence="9">
    <location>
        <begin position="333"/>
        <end position="345"/>
    </location>
</feature>
<dbReference type="GO" id="GO:0005524">
    <property type="term" value="F:ATP binding"/>
    <property type="evidence" value="ECO:0007669"/>
    <property type="project" value="UniProtKB-KW"/>
</dbReference>
<evidence type="ECO:0000259" key="13">
    <source>
        <dbReference type="Pfam" id="PF23539"/>
    </source>
</evidence>
<keyword evidence="7" id="KW-0067">ATP-binding</keyword>
<feature type="domain" description="DUF7134" evidence="13">
    <location>
        <begin position="8"/>
        <end position="147"/>
    </location>
</feature>
<dbReference type="GO" id="GO:0046983">
    <property type="term" value="F:protein dimerization activity"/>
    <property type="evidence" value="ECO:0007669"/>
    <property type="project" value="InterPro"/>
</dbReference>
<dbReference type="Pfam" id="PF23539">
    <property type="entry name" value="DUF7134"/>
    <property type="match status" value="1"/>
</dbReference>
<evidence type="ECO:0000259" key="11">
    <source>
        <dbReference type="Pfam" id="PF02518"/>
    </source>
</evidence>
<dbReference type="CDD" id="cd16917">
    <property type="entry name" value="HATPase_UhpB-NarQ-NarX-like"/>
    <property type="match status" value="1"/>
</dbReference>
<dbReference type="InterPro" id="IPR036890">
    <property type="entry name" value="HATPase_C_sf"/>
</dbReference>
<evidence type="ECO:0000256" key="2">
    <source>
        <dbReference type="ARBA" id="ARBA00012438"/>
    </source>
</evidence>
<dbReference type="Pfam" id="PF07730">
    <property type="entry name" value="HisKA_3"/>
    <property type="match status" value="1"/>
</dbReference>
<evidence type="ECO:0000256" key="7">
    <source>
        <dbReference type="ARBA" id="ARBA00022840"/>
    </source>
</evidence>
<dbReference type="InterPro" id="IPR003594">
    <property type="entry name" value="HATPase_dom"/>
</dbReference>
<evidence type="ECO:0000256" key="3">
    <source>
        <dbReference type="ARBA" id="ARBA00022553"/>
    </source>
</evidence>
<keyword evidence="5" id="KW-0547">Nucleotide-binding</keyword>
<dbReference type="AlphaFoldDB" id="A0A917YRF4"/>
<keyword evidence="8" id="KW-0902">Two-component regulatory system</keyword>
<dbReference type="InterPro" id="IPR055558">
    <property type="entry name" value="DUF7134"/>
</dbReference>
<keyword evidence="15" id="KW-1185">Reference proteome</keyword>
<feature type="transmembrane region" description="Helical" evidence="10">
    <location>
        <begin position="12"/>
        <end position="34"/>
    </location>
</feature>
<feature type="domain" description="Signal transduction histidine kinase subgroup 3 dimerisation and phosphoacceptor" evidence="12">
    <location>
        <begin position="184"/>
        <end position="250"/>
    </location>
</feature>
<dbReference type="RefSeq" id="WP_189122934.1">
    <property type="nucleotide sequence ID" value="NZ_BMNH01000002.1"/>
</dbReference>
<dbReference type="EC" id="2.7.13.3" evidence="2"/>
<evidence type="ECO:0000313" key="14">
    <source>
        <dbReference type="EMBL" id="GGO63858.1"/>
    </source>
</evidence>
<dbReference type="Pfam" id="PF02518">
    <property type="entry name" value="HATPase_c"/>
    <property type="match status" value="1"/>
</dbReference>
<dbReference type="EMBL" id="BMNH01000002">
    <property type="protein sequence ID" value="GGO63858.1"/>
    <property type="molecule type" value="Genomic_DNA"/>
</dbReference>
<evidence type="ECO:0000256" key="8">
    <source>
        <dbReference type="ARBA" id="ARBA00023012"/>
    </source>
</evidence>
<evidence type="ECO:0000259" key="12">
    <source>
        <dbReference type="Pfam" id="PF07730"/>
    </source>
</evidence>
<organism evidence="14 15">
    <name type="scientific">Nonomuraea cavernae</name>
    <dbReference type="NCBI Taxonomy" id="2045107"/>
    <lineage>
        <taxon>Bacteria</taxon>
        <taxon>Bacillati</taxon>
        <taxon>Actinomycetota</taxon>
        <taxon>Actinomycetes</taxon>
        <taxon>Streptosporangiales</taxon>
        <taxon>Streptosporangiaceae</taxon>
        <taxon>Nonomuraea</taxon>
    </lineage>
</organism>
<dbReference type="PANTHER" id="PTHR24421:SF10">
    <property type="entry name" value="NITRATE_NITRITE SENSOR PROTEIN NARQ"/>
    <property type="match status" value="1"/>
</dbReference>
<keyword evidence="3" id="KW-0597">Phosphoprotein</keyword>
<dbReference type="Gene3D" id="3.30.565.10">
    <property type="entry name" value="Histidine kinase-like ATPase, C-terminal domain"/>
    <property type="match status" value="1"/>
</dbReference>
<keyword evidence="10" id="KW-1133">Transmembrane helix</keyword>
<proteinExistence type="predicted"/>
<keyword evidence="10" id="KW-0812">Transmembrane</keyword>
<keyword evidence="10" id="KW-0472">Membrane</keyword>
<gene>
    <name evidence="14" type="ORF">GCM10012289_11900</name>
</gene>
<dbReference type="GO" id="GO:0000155">
    <property type="term" value="F:phosphorelay sensor kinase activity"/>
    <property type="evidence" value="ECO:0007669"/>
    <property type="project" value="InterPro"/>
</dbReference>
<protein>
    <recommendedName>
        <fullName evidence="2">histidine kinase</fullName>
        <ecNumber evidence="2">2.7.13.3</ecNumber>
    </recommendedName>
</protein>
<dbReference type="Proteomes" id="UP000646523">
    <property type="component" value="Unassembled WGS sequence"/>
</dbReference>
<feature type="domain" description="Histidine kinase/HSP90-like ATPase" evidence="11">
    <location>
        <begin position="290"/>
        <end position="378"/>
    </location>
</feature>
<feature type="transmembrane region" description="Helical" evidence="10">
    <location>
        <begin position="130"/>
        <end position="149"/>
    </location>
</feature>
<evidence type="ECO:0000256" key="10">
    <source>
        <dbReference type="SAM" id="Phobius"/>
    </source>
</evidence>
<reference evidence="14" key="2">
    <citation type="submission" date="2020-09" db="EMBL/GenBank/DDBJ databases">
        <authorList>
            <person name="Sun Q."/>
            <person name="Zhou Y."/>
        </authorList>
    </citation>
    <scope>NUCLEOTIDE SEQUENCE</scope>
    <source>
        <strain evidence="14">CGMCC 4.7368</strain>
    </source>
</reference>
<sequence>MHAKAVSLARRHPLLVDGVVAVMLTAGSWVFPLIEPQPPDRPPDALGLAVSALVNLPLIWRRRWPVTVLLVSCAAAMTYHELGYHYGQNNMGPLLALYSVTVHRPPWAVALGSALVLIEWTHANTWLPGAFWSALGNATFVVGWVLVFATGMRLLAVRNQQLVDLTEQLRREQEASAARAVAEERVRIAREVHDAVAHNVSAMVIQADGAEAALLDADLAEVNGAIGAIGRLGRAALAELRLVVGMLREAPMAPQPGIEAINTLVERLPLKVRLRIDGPVRPVSPGLGLAAYRIVQEALTNALKHAGKEATAEVMLRYADDGLHLRIRDDGGRSGGPAQPGGPGHGLVNIRERAAMFGGTSRAVPLEGAGFQVDATLPWA</sequence>
<evidence type="ECO:0000256" key="5">
    <source>
        <dbReference type="ARBA" id="ARBA00022741"/>
    </source>
</evidence>
<accession>A0A917YRF4</accession>
<evidence type="ECO:0000256" key="9">
    <source>
        <dbReference type="SAM" id="MobiDB-lite"/>
    </source>
</evidence>
<dbReference type="Gene3D" id="1.20.5.1930">
    <property type="match status" value="1"/>
</dbReference>
<evidence type="ECO:0000256" key="1">
    <source>
        <dbReference type="ARBA" id="ARBA00000085"/>
    </source>
</evidence>
<evidence type="ECO:0000256" key="6">
    <source>
        <dbReference type="ARBA" id="ARBA00022777"/>
    </source>
</evidence>
<feature type="region of interest" description="Disordered" evidence="9">
    <location>
        <begin position="328"/>
        <end position="347"/>
    </location>
</feature>
<evidence type="ECO:0000313" key="15">
    <source>
        <dbReference type="Proteomes" id="UP000646523"/>
    </source>
</evidence>
<name>A0A917YRF4_9ACTN</name>
<dbReference type="PANTHER" id="PTHR24421">
    <property type="entry name" value="NITRATE/NITRITE SENSOR PROTEIN NARX-RELATED"/>
    <property type="match status" value="1"/>
</dbReference>